<dbReference type="AlphaFoldDB" id="A0A182K8G1"/>
<evidence type="ECO:0000259" key="1">
    <source>
        <dbReference type="Pfam" id="PF18701"/>
    </source>
</evidence>
<dbReference type="PANTHER" id="PTHR47331:SF1">
    <property type="entry name" value="GAG-LIKE PROTEIN"/>
    <property type="match status" value="1"/>
</dbReference>
<sequence length="323" mass="37758">MAAALTNSKRQKNITLPRLELSGALLLCSPWQKIKHSLNHDYPCFYWEDSTIVLHWIGINPSRWNDAKSAKRFNIMHPAPDLNEHEVPEQLNTTELEERKITLVAQGQLHHRFFPLQSTLSGLVRMVAFLQRFTYNREPVNRIQEEVKPSSALISLAPQIVNGILRIGGRLRIASIPYDRKHPISLPCNDTFYYGRFAIRTHNNNFAFLEYWCRFLRTFVLLTDLQKGQPCEVLRRHCYRLLELGIIIQIESCLNYCPLTSISTDPEYLVPRTKWTKKRYNIQLGTLVLLKEENLPPLKWCYRRVTQVFRGDEGNIRVVTSER</sequence>
<protein>
    <submittedName>
        <fullName evidence="2">DUF5641 domain-containing protein</fullName>
    </submittedName>
</protein>
<evidence type="ECO:0000313" key="3">
    <source>
        <dbReference type="Proteomes" id="UP000075881"/>
    </source>
</evidence>
<evidence type="ECO:0000313" key="2">
    <source>
        <dbReference type="EnsemblMetazoa" id="ACHR007046-PA"/>
    </source>
</evidence>
<dbReference type="STRING" id="43041.A0A182K8G1"/>
<dbReference type="Pfam" id="PF18701">
    <property type="entry name" value="DUF5641"/>
    <property type="match status" value="1"/>
</dbReference>
<reference evidence="3" key="1">
    <citation type="submission" date="2013-03" db="EMBL/GenBank/DDBJ databases">
        <title>The Genome Sequence of Anopheles christyi ACHKN1017.</title>
        <authorList>
            <consortium name="The Broad Institute Genomics Platform"/>
            <person name="Neafsey D.E."/>
            <person name="Besansky N."/>
            <person name="Walker B."/>
            <person name="Young S.K."/>
            <person name="Zeng Q."/>
            <person name="Gargeya S."/>
            <person name="Fitzgerald M."/>
            <person name="Haas B."/>
            <person name="Abouelleil A."/>
            <person name="Allen A.W."/>
            <person name="Alvarado L."/>
            <person name="Arachchi H.M."/>
            <person name="Berlin A.M."/>
            <person name="Chapman S.B."/>
            <person name="Gainer-Dewar J."/>
            <person name="Goldberg J."/>
            <person name="Griggs A."/>
            <person name="Gujja S."/>
            <person name="Hansen M."/>
            <person name="Howarth C."/>
            <person name="Imamovic A."/>
            <person name="Ireland A."/>
            <person name="Larimer J."/>
            <person name="McCowan C."/>
            <person name="Murphy C."/>
            <person name="Pearson M."/>
            <person name="Poon T.W."/>
            <person name="Priest M."/>
            <person name="Roberts A."/>
            <person name="Saif S."/>
            <person name="Shea T."/>
            <person name="Sisk P."/>
            <person name="Sykes S."/>
            <person name="Wortman J."/>
            <person name="Nusbaum C."/>
            <person name="Birren B."/>
        </authorList>
    </citation>
    <scope>NUCLEOTIDE SEQUENCE [LARGE SCALE GENOMIC DNA]</scope>
    <source>
        <strain evidence="3">ACHKN1017</strain>
    </source>
</reference>
<feature type="domain" description="DUF5641" evidence="1">
    <location>
        <begin position="269"/>
        <end position="320"/>
    </location>
</feature>
<dbReference type="Proteomes" id="UP000075881">
    <property type="component" value="Unassembled WGS sequence"/>
</dbReference>
<dbReference type="EnsemblMetazoa" id="ACHR007046-RA">
    <property type="protein sequence ID" value="ACHR007046-PA"/>
    <property type="gene ID" value="ACHR007046"/>
</dbReference>
<dbReference type="VEuPathDB" id="VectorBase:ACHR007046"/>
<organism evidence="2 3">
    <name type="scientific">Anopheles christyi</name>
    <dbReference type="NCBI Taxonomy" id="43041"/>
    <lineage>
        <taxon>Eukaryota</taxon>
        <taxon>Metazoa</taxon>
        <taxon>Ecdysozoa</taxon>
        <taxon>Arthropoda</taxon>
        <taxon>Hexapoda</taxon>
        <taxon>Insecta</taxon>
        <taxon>Pterygota</taxon>
        <taxon>Neoptera</taxon>
        <taxon>Endopterygota</taxon>
        <taxon>Diptera</taxon>
        <taxon>Nematocera</taxon>
        <taxon>Culicoidea</taxon>
        <taxon>Culicidae</taxon>
        <taxon>Anophelinae</taxon>
        <taxon>Anopheles</taxon>
    </lineage>
</organism>
<accession>A0A182K8G1</accession>
<dbReference type="InterPro" id="IPR040676">
    <property type="entry name" value="DUF5641"/>
</dbReference>
<dbReference type="PANTHER" id="PTHR47331">
    <property type="entry name" value="PHD-TYPE DOMAIN-CONTAINING PROTEIN"/>
    <property type="match status" value="1"/>
</dbReference>
<name>A0A182K8G1_9DIPT</name>
<keyword evidence="3" id="KW-1185">Reference proteome</keyword>
<reference evidence="2" key="2">
    <citation type="submission" date="2020-05" db="UniProtKB">
        <authorList>
            <consortium name="EnsemblMetazoa"/>
        </authorList>
    </citation>
    <scope>IDENTIFICATION</scope>
    <source>
        <strain evidence="2">ACHKN1017</strain>
    </source>
</reference>
<proteinExistence type="predicted"/>